<dbReference type="EMBL" id="BMAW01106106">
    <property type="protein sequence ID" value="GFT22525.1"/>
    <property type="molecule type" value="Genomic_DNA"/>
</dbReference>
<name>A0A8X6TJR8_NEPPI</name>
<dbReference type="AlphaFoldDB" id="A0A8X6TJR8"/>
<gene>
    <name evidence="2" type="ORF">NPIL_603141</name>
</gene>
<dbReference type="Proteomes" id="UP000887013">
    <property type="component" value="Unassembled WGS sequence"/>
</dbReference>
<sequence>MGQDFPTFGVIDTRTAKDSPFVVGRKKSSKKEEPIPPSEHSPLYIHEGSTVNGGRVPTGLDRKKVWDMMSSIILRLYLYMPGLQRCFSILDCAYYNCIGETVENCADSNGLIILFNEKDFKTFIHYGGGSKNPDLAMITPNVVNACRKFVLCDPGREHRMTLVTYTSEMNIYLSYPRPLWNFQKANWHGFSADFKNFVKNILLDASPYKLYSNFTEPLLKSAKMNILRGRSSKLKPFWNKEFPWQRKKRDAARMKAESTDVKSLEE</sequence>
<organism evidence="2 3">
    <name type="scientific">Nephila pilipes</name>
    <name type="common">Giant wood spider</name>
    <name type="synonym">Nephila maculata</name>
    <dbReference type="NCBI Taxonomy" id="299642"/>
    <lineage>
        <taxon>Eukaryota</taxon>
        <taxon>Metazoa</taxon>
        <taxon>Ecdysozoa</taxon>
        <taxon>Arthropoda</taxon>
        <taxon>Chelicerata</taxon>
        <taxon>Arachnida</taxon>
        <taxon>Araneae</taxon>
        <taxon>Araneomorphae</taxon>
        <taxon>Entelegynae</taxon>
        <taxon>Araneoidea</taxon>
        <taxon>Nephilidae</taxon>
        <taxon>Nephila</taxon>
    </lineage>
</organism>
<reference evidence="2" key="1">
    <citation type="submission" date="2020-08" db="EMBL/GenBank/DDBJ databases">
        <title>Multicomponent nature underlies the extraordinary mechanical properties of spider dragline silk.</title>
        <authorList>
            <person name="Kono N."/>
            <person name="Nakamura H."/>
            <person name="Mori M."/>
            <person name="Yoshida Y."/>
            <person name="Ohtoshi R."/>
            <person name="Malay A.D."/>
            <person name="Moran D.A.P."/>
            <person name="Tomita M."/>
            <person name="Numata K."/>
            <person name="Arakawa K."/>
        </authorList>
    </citation>
    <scope>NUCLEOTIDE SEQUENCE</scope>
</reference>
<dbReference type="OrthoDB" id="7259127at2759"/>
<evidence type="ECO:0000313" key="2">
    <source>
        <dbReference type="EMBL" id="GFT22525.1"/>
    </source>
</evidence>
<evidence type="ECO:0000313" key="3">
    <source>
        <dbReference type="Proteomes" id="UP000887013"/>
    </source>
</evidence>
<keyword evidence="3" id="KW-1185">Reference proteome</keyword>
<protein>
    <submittedName>
        <fullName evidence="2">Uncharacterized protein</fullName>
    </submittedName>
</protein>
<dbReference type="PANTHER" id="PTHR36688">
    <property type="entry name" value="ENDO/EXONUCLEASE/PHOSPHATASE DOMAIN-CONTAINING PROTEIN"/>
    <property type="match status" value="1"/>
</dbReference>
<evidence type="ECO:0000256" key="1">
    <source>
        <dbReference type="SAM" id="MobiDB-lite"/>
    </source>
</evidence>
<dbReference type="PANTHER" id="PTHR36688:SF2">
    <property type="entry name" value="ENDONUCLEASE_EXONUCLEASE_PHOSPHATASE DOMAIN-CONTAINING PROTEIN"/>
    <property type="match status" value="1"/>
</dbReference>
<feature type="region of interest" description="Disordered" evidence="1">
    <location>
        <begin position="21"/>
        <end position="50"/>
    </location>
</feature>
<comment type="caution">
    <text evidence="2">The sequence shown here is derived from an EMBL/GenBank/DDBJ whole genome shotgun (WGS) entry which is preliminary data.</text>
</comment>
<accession>A0A8X6TJR8</accession>
<proteinExistence type="predicted"/>
<dbReference type="InterPro" id="IPR052560">
    <property type="entry name" value="RdDP_mobile_element"/>
</dbReference>